<evidence type="ECO:0000256" key="13">
    <source>
        <dbReference type="ARBA" id="ARBA00023303"/>
    </source>
</evidence>
<dbReference type="InterPro" id="IPR002035">
    <property type="entry name" value="VWF_A"/>
</dbReference>
<dbReference type="Proteomes" id="UP001209878">
    <property type="component" value="Unassembled WGS sequence"/>
</dbReference>
<dbReference type="PROSITE" id="PS50234">
    <property type="entry name" value="VWFA"/>
    <property type="match status" value="1"/>
</dbReference>
<evidence type="ECO:0000256" key="7">
    <source>
        <dbReference type="ARBA" id="ARBA00022837"/>
    </source>
</evidence>
<keyword evidence="17" id="KW-1185">Reference proteome</keyword>
<evidence type="ECO:0000256" key="3">
    <source>
        <dbReference type="ARBA" id="ARBA00022568"/>
    </source>
</evidence>
<dbReference type="AlphaFoldDB" id="A0AAD9KG51"/>
<protein>
    <recommendedName>
        <fullName evidence="15">VWFA domain-containing protein</fullName>
    </recommendedName>
</protein>
<dbReference type="Pfam" id="PF13519">
    <property type="entry name" value="VWA_2"/>
    <property type="match status" value="1"/>
</dbReference>
<keyword evidence="13" id="KW-0407">Ion channel</keyword>
<dbReference type="Pfam" id="PF08399">
    <property type="entry name" value="VWA_N"/>
    <property type="match status" value="1"/>
</dbReference>
<keyword evidence="12" id="KW-0325">Glycoprotein</keyword>
<evidence type="ECO:0000256" key="9">
    <source>
        <dbReference type="ARBA" id="ARBA00022989"/>
    </source>
</evidence>
<keyword evidence="11" id="KW-0472">Membrane</keyword>
<evidence type="ECO:0000256" key="2">
    <source>
        <dbReference type="ARBA" id="ARBA00022448"/>
    </source>
</evidence>
<sequence length="393" mass="44322">MTTSHYICLWLVLSSQTLVGDHQVWYQKIEDGTLAGDVQNWAMLIQNYILQLASEGIKREYTQSLFDTANYTFEEKDGDVLVRQVKESLGNYFRSKRIAARRIADRAVDAYDRMLLANMTVPPRLTKVNLEMYRDTDIPSRLPTDLGFSPYFKQTVSLTSSAVKIPDEVPRDDPATINTVVWTSQINDVFKLNAVEDEQIRWQYFGSNVGLTRMYPGREWDTNFAGFYNDYDPRVRPWYIAATGGPKDVIIILDCSLSMRGEKFTIAQGVAKTVINTLTKQDYVNVVCARASHWDEVGKWHYFSTKVLSCQQERLVPATVAHRKDLIEKTFKLVPGGTSELERGIEVAFDLLNGKAKTGCQSVIVFVTDGKDTDGEEVRCGPGLSHVSPGPSS</sequence>
<dbReference type="GO" id="GO:0005245">
    <property type="term" value="F:voltage-gated calcium channel activity"/>
    <property type="evidence" value="ECO:0007669"/>
    <property type="project" value="TreeGrafter"/>
</dbReference>
<dbReference type="PANTHER" id="PTHR10166:SF43">
    <property type="entry name" value="VWA N-TERMINAL DOMAIN-CONTAINING PROTEIN"/>
    <property type="match status" value="1"/>
</dbReference>
<feature type="chain" id="PRO_5042042803" description="VWFA domain-containing protein" evidence="14">
    <location>
        <begin position="21"/>
        <end position="393"/>
    </location>
</feature>
<evidence type="ECO:0000259" key="15">
    <source>
        <dbReference type="PROSITE" id="PS50234"/>
    </source>
</evidence>
<reference evidence="16" key="1">
    <citation type="journal article" date="2023" name="Mol. Biol. Evol.">
        <title>Third-Generation Sequencing Reveals the Adaptive Role of the Epigenome in Three Deep-Sea Polychaetes.</title>
        <authorList>
            <person name="Perez M."/>
            <person name="Aroh O."/>
            <person name="Sun Y."/>
            <person name="Lan Y."/>
            <person name="Juniper S.K."/>
            <person name="Young C.R."/>
            <person name="Angers B."/>
            <person name="Qian P.Y."/>
        </authorList>
    </citation>
    <scope>NUCLEOTIDE SEQUENCE</scope>
    <source>
        <strain evidence="16">R07B-5</strain>
    </source>
</reference>
<keyword evidence="10" id="KW-0406">Ion transport</keyword>
<comment type="caution">
    <text evidence="16">The sequence shown here is derived from an EMBL/GenBank/DDBJ whole genome shotgun (WGS) entry which is preliminary data.</text>
</comment>
<evidence type="ECO:0000313" key="17">
    <source>
        <dbReference type="Proteomes" id="UP001209878"/>
    </source>
</evidence>
<name>A0AAD9KG51_RIDPI</name>
<evidence type="ECO:0000256" key="11">
    <source>
        <dbReference type="ARBA" id="ARBA00023136"/>
    </source>
</evidence>
<accession>A0AAD9KG51</accession>
<keyword evidence="6 14" id="KW-0732">Signal</keyword>
<evidence type="ECO:0000256" key="1">
    <source>
        <dbReference type="ARBA" id="ARBA00004479"/>
    </source>
</evidence>
<keyword evidence="2" id="KW-0813">Transport</keyword>
<evidence type="ECO:0000256" key="6">
    <source>
        <dbReference type="ARBA" id="ARBA00022729"/>
    </source>
</evidence>
<gene>
    <name evidence="16" type="ORF">NP493_1112g00000</name>
</gene>
<evidence type="ECO:0000256" key="10">
    <source>
        <dbReference type="ARBA" id="ARBA00023065"/>
    </source>
</evidence>
<dbReference type="SUPFAM" id="SSF53300">
    <property type="entry name" value="vWA-like"/>
    <property type="match status" value="1"/>
</dbReference>
<dbReference type="InterPro" id="IPR036465">
    <property type="entry name" value="vWFA_dom_sf"/>
</dbReference>
<keyword evidence="3" id="KW-0109">Calcium transport</keyword>
<organism evidence="16 17">
    <name type="scientific">Ridgeia piscesae</name>
    <name type="common">Tubeworm</name>
    <dbReference type="NCBI Taxonomy" id="27915"/>
    <lineage>
        <taxon>Eukaryota</taxon>
        <taxon>Metazoa</taxon>
        <taxon>Spiralia</taxon>
        <taxon>Lophotrochozoa</taxon>
        <taxon>Annelida</taxon>
        <taxon>Polychaeta</taxon>
        <taxon>Sedentaria</taxon>
        <taxon>Canalipalpata</taxon>
        <taxon>Sabellida</taxon>
        <taxon>Siboglinidae</taxon>
        <taxon>Ridgeia</taxon>
    </lineage>
</organism>
<evidence type="ECO:0000256" key="5">
    <source>
        <dbReference type="ARBA" id="ARBA00022692"/>
    </source>
</evidence>
<comment type="subcellular location">
    <subcellularLocation>
        <location evidence="1">Membrane</location>
        <topology evidence="1">Single-pass type I membrane protein</topology>
    </subcellularLocation>
</comment>
<dbReference type="GO" id="GO:0005891">
    <property type="term" value="C:voltage-gated calcium channel complex"/>
    <property type="evidence" value="ECO:0007669"/>
    <property type="project" value="TreeGrafter"/>
</dbReference>
<keyword evidence="9" id="KW-1133">Transmembrane helix</keyword>
<keyword evidence="8" id="KW-0851">Voltage-gated channel</keyword>
<feature type="domain" description="VWFA" evidence="15">
    <location>
        <begin position="248"/>
        <end position="379"/>
    </location>
</feature>
<keyword evidence="4" id="KW-0107">Calcium channel</keyword>
<dbReference type="EMBL" id="JAODUO010001111">
    <property type="protein sequence ID" value="KAK2171034.1"/>
    <property type="molecule type" value="Genomic_DNA"/>
</dbReference>
<keyword evidence="7" id="KW-0106">Calcium</keyword>
<dbReference type="InterPro" id="IPR013608">
    <property type="entry name" value="VWA_N"/>
</dbReference>
<dbReference type="PANTHER" id="PTHR10166">
    <property type="entry name" value="VOLTAGE-DEPENDENT CALCIUM CHANNEL SUBUNIT ALPHA-2/DELTA-RELATED"/>
    <property type="match status" value="1"/>
</dbReference>
<evidence type="ECO:0000313" key="16">
    <source>
        <dbReference type="EMBL" id="KAK2171034.1"/>
    </source>
</evidence>
<feature type="signal peptide" evidence="14">
    <location>
        <begin position="1"/>
        <end position="20"/>
    </location>
</feature>
<evidence type="ECO:0000256" key="8">
    <source>
        <dbReference type="ARBA" id="ARBA00022882"/>
    </source>
</evidence>
<keyword evidence="5" id="KW-0812">Transmembrane</keyword>
<dbReference type="InterPro" id="IPR051173">
    <property type="entry name" value="Ca_channel_alpha-2/delta"/>
</dbReference>
<dbReference type="Gene3D" id="3.40.50.410">
    <property type="entry name" value="von Willebrand factor, type A domain"/>
    <property type="match status" value="1"/>
</dbReference>
<evidence type="ECO:0000256" key="12">
    <source>
        <dbReference type="ARBA" id="ARBA00023180"/>
    </source>
</evidence>
<proteinExistence type="predicted"/>
<evidence type="ECO:0000256" key="4">
    <source>
        <dbReference type="ARBA" id="ARBA00022673"/>
    </source>
</evidence>
<evidence type="ECO:0000256" key="14">
    <source>
        <dbReference type="SAM" id="SignalP"/>
    </source>
</evidence>